<dbReference type="NCBIfam" id="TIGR01784">
    <property type="entry name" value="T_den_put_tspse"/>
    <property type="match status" value="1"/>
</dbReference>
<dbReference type="EMBL" id="FMTT01000032">
    <property type="protein sequence ID" value="SCW70932.1"/>
    <property type="molecule type" value="Genomic_DNA"/>
</dbReference>
<dbReference type="STRING" id="624147.SAMN04487970_103227"/>
<accession>A0A1G4SNZ7</accession>
<dbReference type="InterPro" id="IPR010106">
    <property type="entry name" value="RpnA"/>
</dbReference>
<keyword evidence="2" id="KW-1185">Reference proteome</keyword>
<reference evidence="2" key="1">
    <citation type="submission" date="2016-10" db="EMBL/GenBank/DDBJ databases">
        <authorList>
            <person name="Varghese N."/>
            <person name="Submissions S."/>
        </authorList>
    </citation>
    <scope>NUCLEOTIDE SEQUENCE [LARGE SCALE GENOMIC DNA]</scope>
    <source>
        <strain evidence="2">CGMCC 1.8946</strain>
    </source>
</reference>
<proteinExistence type="predicted"/>
<sequence length="96" mass="10665">MDTPGLKKAMTTLEFLSQNKEARALYEMRKKALLDEQSALDYAESRGRAEGKLEGKTERDKEIAASMLQKGLPVSLIAEVTGLSETEIEALNKKLH</sequence>
<protein>
    <recommendedName>
        <fullName evidence="3">Transposase/invertase (TIGR01784 family)</fullName>
    </recommendedName>
</protein>
<dbReference type="AlphaFoldDB" id="A0A1G4SNZ7"/>
<name>A0A1G4SNZ7_9BACL</name>
<organism evidence="1 2">
    <name type="scientific">Paenibacillus tianmuensis</name>
    <dbReference type="NCBI Taxonomy" id="624147"/>
    <lineage>
        <taxon>Bacteria</taxon>
        <taxon>Bacillati</taxon>
        <taxon>Bacillota</taxon>
        <taxon>Bacilli</taxon>
        <taxon>Bacillales</taxon>
        <taxon>Paenibacillaceae</taxon>
        <taxon>Paenibacillus</taxon>
    </lineage>
</organism>
<evidence type="ECO:0000313" key="2">
    <source>
        <dbReference type="Proteomes" id="UP000198601"/>
    </source>
</evidence>
<evidence type="ECO:0000313" key="1">
    <source>
        <dbReference type="EMBL" id="SCW70932.1"/>
    </source>
</evidence>
<dbReference type="Proteomes" id="UP000198601">
    <property type="component" value="Unassembled WGS sequence"/>
</dbReference>
<gene>
    <name evidence="1" type="ORF">SAMN04487970_103227</name>
</gene>
<evidence type="ECO:0008006" key="3">
    <source>
        <dbReference type="Google" id="ProtNLM"/>
    </source>
</evidence>